<dbReference type="EMBL" id="MQVM01000012">
    <property type="protein sequence ID" value="ONH73846.1"/>
    <property type="molecule type" value="Genomic_DNA"/>
</dbReference>
<proteinExistence type="predicted"/>
<dbReference type="Proteomes" id="UP000189274">
    <property type="component" value="Unassembled WGS sequence"/>
</dbReference>
<comment type="caution">
    <text evidence="1">The sequence shown here is derived from an EMBL/GenBank/DDBJ whole genome shotgun (WGS) entry which is preliminary data.</text>
</comment>
<evidence type="ECO:0000313" key="1">
    <source>
        <dbReference type="EMBL" id="ONH73846.1"/>
    </source>
</evidence>
<evidence type="ECO:0000313" key="2">
    <source>
        <dbReference type="Proteomes" id="UP000189274"/>
    </source>
</evidence>
<reference evidence="2" key="1">
    <citation type="journal article" date="2017" name="Genome Announc.">
        <title>Genome sequences of Cyberlindnera fabianii 65, Pichia kudriavzevii 129, and Saccharomyces cerevisiae 131 isolated from fermented masau fruits in Zimbabwe.</title>
        <authorList>
            <person name="van Rijswijck I.M.H."/>
            <person name="Derks M.F.L."/>
            <person name="Abee T."/>
            <person name="de Ridder D."/>
            <person name="Smid E.J."/>
        </authorList>
    </citation>
    <scope>NUCLEOTIDE SEQUENCE [LARGE SCALE GENOMIC DNA]</scope>
    <source>
        <strain evidence="2">129</strain>
    </source>
</reference>
<gene>
    <name evidence="1" type="ORF">BOH78_2776</name>
</gene>
<protein>
    <submittedName>
        <fullName evidence="1">Uncharacterized protein</fullName>
    </submittedName>
</protein>
<accession>A0A1V2LMG0</accession>
<name>A0A1V2LMG0_PICKU</name>
<sequence>MAINQFTNNRI</sequence>
<organism evidence="1 2">
    <name type="scientific">Pichia kudriavzevii</name>
    <name type="common">Yeast</name>
    <name type="synonym">Issatchenkia orientalis</name>
    <dbReference type="NCBI Taxonomy" id="4909"/>
    <lineage>
        <taxon>Eukaryota</taxon>
        <taxon>Fungi</taxon>
        <taxon>Dikarya</taxon>
        <taxon>Ascomycota</taxon>
        <taxon>Saccharomycotina</taxon>
        <taxon>Pichiomycetes</taxon>
        <taxon>Pichiales</taxon>
        <taxon>Pichiaceae</taxon>
        <taxon>Pichia</taxon>
    </lineage>
</organism>